<dbReference type="PROSITE" id="PS50109">
    <property type="entry name" value="HIS_KIN"/>
    <property type="match status" value="1"/>
</dbReference>
<dbReference type="AlphaFoldDB" id="A0A1G6XXU5"/>
<evidence type="ECO:0000256" key="2">
    <source>
        <dbReference type="ARBA" id="ARBA00012438"/>
    </source>
</evidence>
<dbReference type="Proteomes" id="UP000324021">
    <property type="component" value="Unassembled WGS sequence"/>
</dbReference>
<dbReference type="NCBIfam" id="TIGR00229">
    <property type="entry name" value="sensory_box"/>
    <property type="match status" value="1"/>
</dbReference>
<evidence type="ECO:0000313" key="9">
    <source>
        <dbReference type="Proteomes" id="UP000324021"/>
    </source>
</evidence>
<dbReference type="InterPro" id="IPR000014">
    <property type="entry name" value="PAS"/>
</dbReference>
<dbReference type="InterPro" id="IPR052162">
    <property type="entry name" value="Sensor_kinase/Photoreceptor"/>
</dbReference>
<dbReference type="InterPro" id="IPR036890">
    <property type="entry name" value="HATPase_C_sf"/>
</dbReference>
<dbReference type="Gene3D" id="3.30.565.10">
    <property type="entry name" value="Histidine kinase-like ATPase, C-terminal domain"/>
    <property type="match status" value="1"/>
</dbReference>
<dbReference type="PROSITE" id="PS50112">
    <property type="entry name" value="PAS"/>
    <property type="match status" value="1"/>
</dbReference>
<accession>A0A1G6XXU5</accession>
<dbReference type="CDD" id="cd00130">
    <property type="entry name" value="PAS"/>
    <property type="match status" value="1"/>
</dbReference>
<dbReference type="SUPFAM" id="SSF55874">
    <property type="entry name" value="ATPase domain of HSP90 chaperone/DNA topoisomerase II/histidine kinase"/>
    <property type="match status" value="1"/>
</dbReference>
<evidence type="ECO:0000313" key="8">
    <source>
        <dbReference type="EMBL" id="SDD82257.1"/>
    </source>
</evidence>
<dbReference type="GO" id="GO:0004673">
    <property type="term" value="F:protein histidine kinase activity"/>
    <property type="evidence" value="ECO:0007669"/>
    <property type="project" value="UniProtKB-EC"/>
</dbReference>
<dbReference type="SMART" id="SM00387">
    <property type="entry name" value="HATPase_c"/>
    <property type="match status" value="1"/>
</dbReference>
<evidence type="ECO:0000256" key="1">
    <source>
        <dbReference type="ARBA" id="ARBA00000085"/>
    </source>
</evidence>
<dbReference type="InterPro" id="IPR035965">
    <property type="entry name" value="PAS-like_dom_sf"/>
</dbReference>
<dbReference type="Pfam" id="PF02518">
    <property type="entry name" value="HATPase_c"/>
    <property type="match status" value="1"/>
</dbReference>
<feature type="domain" description="Histidine kinase" evidence="6">
    <location>
        <begin position="141"/>
        <end position="350"/>
    </location>
</feature>
<dbReference type="EMBL" id="FMZP01000053">
    <property type="protein sequence ID" value="SDD82257.1"/>
    <property type="molecule type" value="Genomic_DNA"/>
</dbReference>
<dbReference type="Gene3D" id="3.30.450.20">
    <property type="entry name" value="PAS domain"/>
    <property type="match status" value="1"/>
</dbReference>
<proteinExistence type="predicted"/>
<dbReference type="PANTHER" id="PTHR43304">
    <property type="entry name" value="PHYTOCHROME-LIKE PROTEIN CPH1"/>
    <property type="match status" value="1"/>
</dbReference>
<dbReference type="InterPro" id="IPR005467">
    <property type="entry name" value="His_kinase_dom"/>
</dbReference>
<gene>
    <name evidence="8" type="ORF">SAMN05192552_105316</name>
</gene>
<feature type="domain" description="PAS" evidence="7">
    <location>
        <begin position="11"/>
        <end position="85"/>
    </location>
</feature>
<evidence type="ECO:0000256" key="3">
    <source>
        <dbReference type="ARBA" id="ARBA00022553"/>
    </source>
</evidence>
<dbReference type="EC" id="2.7.13.3" evidence="2"/>
<reference evidence="8 9" key="1">
    <citation type="submission" date="2016-10" db="EMBL/GenBank/DDBJ databases">
        <authorList>
            <person name="Varghese N."/>
            <person name="Submissions S."/>
        </authorList>
    </citation>
    <scope>NUCLEOTIDE SEQUENCE [LARGE SCALE GENOMIC DNA]</scope>
    <source>
        <strain evidence="8 9">CDM_1</strain>
    </source>
</reference>
<evidence type="ECO:0000256" key="5">
    <source>
        <dbReference type="ARBA" id="ARBA00022777"/>
    </source>
</evidence>
<dbReference type="RefSeq" id="WP_223174807.1">
    <property type="nucleotide sequence ID" value="NZ_FMZP01000053.1"/>
</dbReference>
<evidence type="ECO:0000259" key="6">
    <source>
        <dbReference type="PROSITE" id="PS50109"/>
    </source>
</evidence>
<dbReference type="PANTHER" id="PTHR43304:SF1">
    <property type="entry name" value="PAC DOMAIN-CONTAINING PROTEIN"/>
    <property type="match status" value="1"/>
</dbReference>
<dbReference type="PRINTS" id="PR00344">
    <property type="entry name" value="BCTRLSENSOR"/>
</dbReference>
<keyword evidence="4" id="KW-0808">Transferase</keyword>
<evidence type="ECO:0000256" key="4">
    <source>
        <dbReference type="ARBA" id="ARBA00022679"/>
    </source>
</evidence>
<evidence type="ECO:0000259" key="7">
    <source>
        <dbReference type="PROSITE" id="PS50112"/>
    </source>
</evidence>
<keyword evidence="3" id="KW-0597">Phosphoprotein</keyword>
<sequence length="350" mass="38984">MVKYDLTMENKNPSLPSIVDRLNAGVTLHEPETGVILDVNNRLEQLYGYSARELRGMSVGDITAPSQRYTEADALDRIHAAADGNSQIFEWQIERANGESRWVRVHLTPTQLDGEVYVCAEVNDVTKYKAREQLLRLLNRVIRHNLRNEMNILMGYADRVKTAIENDQLEEELETVLEIASEVGRLSDSLTEIEQIVESEATQREATNLRTVVQTCATEVQSNYPEVDLLVESPADVWVVGNTGLQHAIEHAIDNAVTHNDQETPEVTILVTDDPETNRGIVRIADNGPSIPEIETDVLDDETEISSTYHGSGVGLWVMQWAVSSLGGDLSFEENSPRGNLVQIALPKAE</sequence>
<dbReference type="InterPro" id="IPR004358">
    <property type="entry name" value="Sig_transdc_His_kin-like_C"/>
</dbReference>
<organism evidence="8 9">
    <name type="scientific">Natrinema hispanicum</name>
    <dbReference type="NCBI Taxonomy" id="392421"/>
    <lineage>
        <taxon>Archaea</taxon>
        <taxon>Methanobacteriati</taxon>
        <taxon>Methanobacteriota</taxon>
        <taxon>Stenosarchaea group</taxon>
        <taxon>Halobacteria</taxon>
        <taxon>Halobacteriales</taxon>
        <taxon>Natrialbaceae</taxon>
        <taxon>Natrinema</taxon>
    </lineage>
</organism>
<dbReference type="SMART" id="SM00091">
    <property type="entry name" value="PAS"/>
    <property type="match status" value="1"/>
</dbReference>
<dbReference type="Pfam" id="PF13426">
    <property type="entry name" value="PAS_9"/>
    <property type="match status" value="1"/>
</dbReference>
<protein>
    <recommendedName>
        <fullName evidence="2">histidine kinase</fullName>
        <ecNumber evidence="2">2.7.13.3</ecNumber>
    </recommendedName>
</protein>
<dbReference type="SUPFAM" id="SSF55785">
    <property type="entry name" value="PYP-like sensor domain (PAS domain)"/>
    <property type="match status" value="1"/>
</dbReference>
<name>A0A1G6XXU5_9EURY</name>
<keyword evidence="5" id="KW-0418">Kinase</keyword>
<comment type="catalytic activity">
    <reaction evidence="1">
        <text>ATP + protein L-histidine = ADP + protein N-phospho-L-histidine.</text>
        <dbReference type="EC" id="2.7.13.3"/>
    </reaction>
</comment>
<dbReference type="InterPro" id="IPR003594">
    <property type="entry name" value="HATPase_dom"/>
</dbReference>